<feature type="active site" description="Nucleophile" evidence="6">
    <location>
        <position position="243"/>
    </location>
</feature>
<comment type="pathway">
    <text evidence="1 6">Cell wall biogenesis; peptidoglycan biosynthesis.</text>
</comment>
<sequence length="274" mass="28564">MRQHGWMAATALAAGIMAALAVTGWAAQPGLGTVKAGLRGTAGYRLQAEEKGPGVSGMGAALEPGITPGPAVVDGVIQPHNLTGAEGADQLIVVVGTGGCNADTYYYKKGDDTWNLVWKEASIVGRGGITSEKAEGDGRTPAGTYGFTMAFGLKDDPGSVLPYHKIVKGDYWVDDPASAYYNKLVNTSTTPRTWNSAENLAAASPYYDYALALDYNQDCVPGKGSAIFLHCFTASADNGSAGCIRLPEARAKELVQSATGQTRIVIAGNLESLR</sequence>
<evidence type="ECO:0000256" key="4">
    <source>
        <dbReference type="ARBA" id="ARBA00022984"/>
    </source>
</evidence>
<evidence type="ECO:0000313" key="9">
    <source>
        <dbReference type="EMBL" id="MEQ2427061.1"/>
    </source>
</evidence>
<feature type="active site" description="Proton donor/acceptor" evidence="6">
    <location>
        <position position="230"/>
    </location>
</feature>
<name>A0ABV1D9L3_9FIRM</name>
<keyword evidence="3 6" id="KW-0133">Cell shape</keyword>
<keyword evidence="4 6" id="KW-0573">Peptidoglycan synthesis</keyword>
<evidence type="ECO:0000256" key="5">
    <source>
        <dbReference type="ARBA" id="ARBA00023316"/>
    </source>
</evidence>
<dbReference type="Proteomes" id="UP001454086">
    <property type="component" value="Unassembled WGS sequence"/>
</dbReference>
<dbReference type="PROSITE" id="PS52029">
    <property type="entry name" value="LD_TPASE"/>
    <property type="match status" value="1"/>
</dbReference>
<accession>A0ABV1D9L3</accession>
<dbReference type="CDD" id="cd16913">
    <property type="entry name" value="YkuD_like"/>
    <property type="match status" value="1"/>
</dbReference>
<keyword evidence="7" id="KW-0732">Signal</keyword>
<evidence type="ECO:0000259" key="8">
    <source>
        <dbReference type="PROSITE" id="PS52029"/>
    </source>
</evidence>
<dbReference type="SUPFAM" id="SSF141523">
    <property type="entry name" value="L,D-transpeptidase catalytic domain-like"/>
    <property type="match status" value="1"/>
</dbReference>
<feature type="domain" description="L,D-TPase catalytic" evidence="8">
    <location>
        <begin position="93"/>
        <end position="267"/>
    </location>
</feature>
<dbReference type="PANTHER" id="PTHR38589:SF1">
    <property type="entry name" value="BLR0621 PROTEIN"/>
    <property type="match status" value="1"/>
</dbReference>
<keyword evidence="2" id="KW-0808">Transferase</keyword>
<evidence type="ECO:0000256" key="3">
    <source>
        <dbReference type="ARBA" id="ARBA00022960"/>
    </source>
</evidence>
<feature type="signal peptide" evidence="7">
    <location>
        <begin position="1"/>
        <end position="21"/>
    </location>
</feature>
<organism evidence="9 10">
    <name type="scientific">Enterocloster hominis</name>
    <name type="common">ex Hitch et al. 2024</name>
    <dbReference type="NCBI Taxonomy" id="1917870"/>
    <lineage>
        <taxon>Bacteria</taxon>
        <taxon>Bacillati</taxon>
        <taxon>Bacillota</taxon>
        <taxon>Clostridia</taxon>
        <taxon>Lachnospirales</taxon>
        <taxon>Lachnospiraceae</taxon>
        <taxon>Enterocloster</taxon>
    </lineage>
</organism>
<evidence type="ECO:0000256" key="1">
    <source>
        <dbReference type="ARBA" id="ARBA00004752"/>
    </source>
</evidence>
<dbReference type="Pfam" id="PF03734">
    <property type="entry name" value="YkuD"/>
    <property type="match status" value="1"/>
</dbReference>
<evidence type="ECO:0000256" key="7">
    <source>
        <dbReference type="SAM" id="SignalP"/>
    </source>
</evidence>
<proteinExistence type="predicted"/>
<dbReference type="Gene3D" id="2.40.440.10">
    <property type="entry name" value="L,D-transpeptidase catalytic domain-like"/>
    <property type="match status" value="1"/>
</dbReference>
<comment type="caution">
    <text evidence="9">The sequence shown here is derived from an EMBL/GenBank/DDBJ whole genome shotgun (WGS) entry which is preliminary data.</text>
</comment>
<dbReference type="EMBL" id="JBBMFM010000086">
    <property type="protein sequence ID" value="MEQ2427061.1"/>
    <property type="molecule type" value="Genomic_DNA"/>
</dbReference>
<keyword evidence="5 6" id="KW-0961">Cell wall biogenesis/degradation</keyword>
<reference evidence="9 10" key="1">
    <citation type="submission" date="2024-03" db="EMBL/GenBank/DDBJ databases">
        <title>Human intestinal bacterial collection.</title>
        <authorList>
            <person name="Pauvert C."/>
            <person name="Hitch T.C.A."/>
            <person name="Clavel T."/>
        </authorList>
    </citation>
    <scope>NUCLEOTIDE SEQUENCE [LARGE SCALE GENOMIC DNA]</scope>
    <source>
        <strain evidence="9 10">CLA-SR-H021</strain>
    </source>
</reference>
<evidence type="ECO:0000256" key="6">
    <source>
        <dbReference type="PROSITE-ProRule" id="PRU01373"/>
    </source>
</evidence>
<dbReference type="InterPro" id="IPR005490">
    <property type="entry name" value="LD_TPept_cat_dom"/>
</dbReference>
<dbReference type="PANTHER" id="PTHR38589">
    <property type="entry name" value="BLR0621 PROTEIN"/>
    <property type="match status" value="1"/>
</dbReference>
<dbReference type="RefSeq" id="WP_040379464.1">
    <property type="nucleotide sequence ID" value="NZ_JBBMFM010000086.1"/>
</dbReference>
<feature type="chain" id="PRO_5045768171" evidence="7">
    <location>
        <begin position="22"/>
        <end position="274"/>
    </location>
</feature>
<evidence type="ECO:0000313" key="10">
    <source>
        <dbReference type="Proteomes" id="UP001454086"/>
    </source>
</evidence>
<evidence type="ECO:0000256" key="2">
    <source>
        <dbReference type="ARBA" id="ARBA00022679"/>
    </source>
</evidence>
<keyword evidence="10" id="KW-1185">Reference proteome</keyword>
<dbReference type="InterPro" id="IPR038063">
    <property type="entry name" value="Transpep_catalytic_dom"/>
</dbReference>
<protein>
    <submittedName>
        <fullName evidence="9">L,D-transpeptidase family protein</fullName>
    </submittedName>
</protein>
<gene>
    <name evidence="9" type="ORF">WMQ36_19005</name>
</gene>